<evidence type="ECO:0000313" key="3">
    <source>
        <dbReference type="Proteomes" id="UP000245609"/>
    </source>
</evidence>
<dbReference type="AlphaFoldDB" id="A0A2T9ZBQ6"/>
<reference evidence="2 3" key="1">
    <citation type="journal article" date="2018" name="MBio">
        <title>Comparative Genomics Reveals the Core Gene Toolbox for the Fungus-Insect Symbiosis.</title>
        <authorList>
            <person name="Wang Y."/>
            <person name="Stata M."/>
            <person name="Wang W."/>
            <person name="Stajich J.E."/>
            <person name="White M.M."/>
            <person name="Moncalvo J.M."/>
        </authorList>
    </citation>
    <scope>NUCLEOTIDE SEQUENCE [LARGE SCALE GENOMIC DNA]</scope>
    <source>
        <strain evidence="2 3">SC-DP-2</strain>
    </source>
</reference>
<keyword evidence="3" id="KW-1185">Reference proteome</keyword>
<evidence type="ECO:0000256" key="1">
    <source>
        <dbReference type="SAM" id="MobiDB-lite"/>
    </source>
</evidence>
<sequence>MGDSEYSETESAEHIKTGLLKSLEKLRNAFEALYEKYGHEISDDEVVDVFSGNIVEVSGFETETSDFEVQSGFESAEDNKREDEQFKDDSDSSVKSGYEGAINNPKSKNFGMEQEDDSDSSVKSGYEEQNPMAQKENYFEYGYENGLGKVFINLHRDKYGTGNLGIGEKNSILNAMEQMYRNLGMALGKVYSGESRVVQSYNSVDFEQNNPSNVKNYYHELDGNPGNVGNVGKREEENKMIKYGSNDMVNVEKVVENKHKPKPKYKSSNSRKFKLE</sequence>
<gene>
    <name evidence="2" type="ORF">BB560_003558</name>
</gene>
<proteinExistence type="predicted"/>
<feature type="region of interest" description="Disordered" evidence="1">
    <location>
        <begin position="255"/>
        <end position="276"/>
    </location>
</feature>
<dbReference type="Proteomes" id="UP000245609">
    <property type="component" value="Unassembled WGS sequence"/>
</dbReference>
<dbReference type="GO" id="GO:0005634">
    <property type="term" value="C:nucleus"/>
    <property type="evidence" value="ECO:0007669"/>
    <property type="project" value="InterPro"/>
</dbReference>
<comment type="caution">
    <text evidence="2">The sequence shown here is derived from an EMBL/GenBank/DDBJ whole genome shotgun (WGS) entry which is preliminary data.</text>
</comment>
<dbReference type="InterPro" id="IPR018465">
    <property type="entry name" value="Scm3/HJURP"/>
</dbReference>
<name>A0A2T9ZBQ6_9FUNG</name>
<organism evidence="2 3">
    <name type="scientific">Smittium megazygosporum</name>
    <dbReference type="NCBI Taxonomy" id="133381"/>
    <lineage>
        <taxon>Eukaryota</taxon>
        <taxon>Fungi</taxon>
        <taxon>Fungi incertae sedis</taxon>
        <taxon>Zoopagomycota</taxon>
        <taxon>Kickxellomycotina</taxon>
        <taxon>Harpellomycetes</taxon>
        <taxon>Harpellales</taxon>
        <taxon>Legeriomycetaceae</taxon>
        <taxon>Smittium</taxon>
    </lineage>
</organism>
<feature type="region of interest" description="Disordered" evidence="1">
    <location>
        <begin position="65"/>
        <end position="130"/>
    </location>
</feature>
<feature type="compositionally biased region" description="Basic and acidic residues" evidence="1">
    <location>
        <begin position="77"/>
        <end position="92"/>
    </location>
</feature>
<dbReference type="EMBL" id="MBFS01000661">
    <property type="protein sequence ID" value="PVV02002.1"/>
    <property type="molecule type" value="Genomic_DNA"/>
</dbReference>
<dbReference type="GO" id="GO:0042393">
    <property type="term" value="F:histone binding"/>
    <property type="evidence" value="ECO:0007669"/>
    <property type="project" value="InterPro"/>
</dbReference>
<dbReference type="Pfam" id="PF10384">
    <property type="entry name" value="Scm3"/>
    <property type="match status" value="1"/>
</dbReference>
<feature type="compositionally biased region" description="Basic residues" evidence="1">
    <location>
        <begin position="259"/>
        <end position="276"/>
    </location>
</feature>
<accession>A0A2T9ZBQ6</accession>
<protein>
    <submittedName>
        <fullName evidence="2">Uncharacterized protein</fullName>
    </submittedName>
</protein>
<evidence type="ECO:0000313" key="2">
    <source>
        <dbReference type="EMBL" id="PVV02002.1"/>
    </source>
</evidence>